<keyword evidence="3 6" id="KW-1133">Transmembrane helix</keyword>
<dbReference type="PANTHER" id="PTHR12560:SF67">
    <property type="entry name" value="TLC DOMAIN-CONTAINING PROTEIN"/>
    <property type="match status" value="1"/>
</dbReference>
<feature type="domain" description="TLC" evidence="7">
    <location>
        <begin position="83"/>
        <end position="303"/>
    </location>
</feature>
<feature type="transmembrane region" description="Helical" evidence="6">
    <location>
        <begin position="91"/>
        <end position="109"/>
    </location>
</feature>
<keyword evidence="9" id="KW-1185">Reference proteome</keyword>
<evidence type="ECO:0000313" key="9">
    <source>
        <dbReference type="Proteomes" id="UP001165082"/>
    </source>
</evidence>
<accession>A0A9W7DS97</accession>
<keyword evidence="2 5" id="KW-0812">Transmembrane</keyword>
<dbReference type="GO" id="GO:0050291">
    <property type="term" value="F:sphingosine N-acyltransferase activity"/>
    <property type="evidence" value="ECO:0007669"/>
    <property type="project" value="InterPro"/>
</dbReference>
<comment type="subcellular location">
    <subcellularLocation>
        <location evidence="1">Membrane</location>
        <topology evidence="1">Multi-pass membrane protein</topology>
    </subcellularLocation>
</comment>
<evidence type="ECO:0000313" key="8">
    <source>
        <dbReference type="EMBL" id="GMH48883.1"/>
    </source>
</evidence>
<dbReference type="PANTHER" id="PTHR12560">
    <property type="entry name" value="LONGEVITY ASSURANCE FACTOR 1 LAG1"/>
    <property type="match status" value="1"/>
</dbReference>
<dbReference type="PROSITE" id="PS50922">
    <property type="entry name" value="TLC"/>
    <property type="match status" value="1"/>
</dbReference>
<gene>
    <name evidence="8" type="ORF">TrRE_jg4243</name>
</gene>
<dbReference type="OrthoDB" id="537032at2759"/>
<evidence type="ECO:0000256" key="5">
    <source>
        <dbReference type="PROSITE-ProRule" id="PRU00205"/>
    </source>
</evidence>
<evidence type="ECO:0000256" key="2">
    <source>
        <dbReference type="ARBA" id="ARBA00022692"/>
    </source>
</evidence>
<evidence type="ECO:0000256" key="3">
    <source>
        <dbReference type="ARBA" id="ARBA00022989"/>
    </source>
</evidence>
<feature type="transmembrane region" description="Helical" evidence="6">
    <location>
        <begin position="238"/>
        <end position="257"/>
    </location>
</feature>
<dbReference type="GO" id="GO:0005783">
    <property type="term" value="C:endoplasmic reticulum"/>
    <property type="evidence" value="ECO:0007669"/>
    <property type="project" value="TreeGrafter"/>
</dbReference>
<feature type="transmembrane region" description="Helical" evidence="6">
    <location>
        <begin position="137"/>
        <end position="156"/>
    </location>
</feature>
<feature type="transmembrane region" description="Helical" evidence="6">
    <location>
        <begin position="7"/>
        <end position="28"/>
    </location>
</feature>
<sequence>MVALQTILTPILDGAIVSSFAGAIYALLSSRDKTGGMIDPISNIVLGCSVTGCLQVLGKLLLPRLFGKLSLNKADLTPVELSRNRGKFEEMVMSLVLMSISSAFMYSIFESTDWAWWKDQNLMYTGPSEPPSTTVNYFYSVTVGTWITSGFCCRFIEEKNRDWLLMYTHHALTIALICGSYVISMERVGCIILFLHQVSDIVLNICQLCHYLGWDADHFPLHIPVAEALFAVNILSWIYTRLYILPTVCTVSVFTVMHDNEYCGDYSQGRYFCDLLGSFLCALQVMHVWWLYEMLSVAYKILSGVGADAAARSYLDEKKEKDQPKEKSQ</sequence>
<evidence type="ECO:0000256" key="1">
    <source>
        <dbReference type="ARBA" id="ARBA00004141"/>
    </source>
</evidence>
<feature type="transmembrane region" description="Helical" evidence="6">
    <location>
        <begin position="269"/>
        <end position="291"/>
    </location>
</feature>
<feature type="transmembrane region" description="Helical" evidence="6">
    <location>
        <begin position="163"/>
        <end position="183"/>
    </location>
</feature>
<dbReference type="GO" id="GO:0016020">
    <property type="term" value="C:membrane"/>
    <property type="evidence" value="ECO:0007669"/>
    <property type="project" value="UniProtKB-SubCell"/>
</dbReference>
<evidence type="ECO:0000256" key="6">
    <source>
        <dbReference type="SAM" id="Phobius"/>
    </source>
</evidence>
<dbReference type="EMBL" id="BRXZ01000617">
    <property type="protein sequence ID" value="GMH48883.1"/>
    <property type="molecule type" value="Genomic_DNA"/>
</dbReference>
<organism evidence="8 9">
    <name type="scientific">Triparma retinervis</name>
    <dbReference type="NCBI Taxonomy" id="2557542"/>
    <lineage>
        <taxon>Eukaryota</taxon>
        <taxon>Sar</taxon>
        <taxon>Stramenopiles</taxon>
        <taxon>Ochrophyta</taxon>
        <taxon>Bolidophyceae</taxon>
        <taxon>Parmales</taxon>
        <taxon>Triparmaceae</taxon>
        <taxon>Triparma</taxon>
    </lineage>
</organism>
<evidence type="ECO:0000256" key="4">
    <source>
        <dbReference type="ARBA" id="ARBA00023136"/>
    </source>
</evidence>
<proteinExistence type="predicted"/>
<keyword evidence="4 5" id="KW-0472">Membrane</keyword>
<dbReference type="InterPro" id="IPR016439">
    <property type="entry name" value="Lag1/Lac1-like"/>
</dbReference>
<name>A0A9W7DS97_9STRA</name>
<dbReference type="Proteomes" id="UP001165082">
    <property type="component" value="Unassembled WGS sequence"/>
</dbReference>
<dbReference type="SMART" id="SM00724">
    <property type="entry name" value="TLC"/>
    <property type="match status" value="1"/>
</dbReference>
<dbReference type="InterPro" id="IPR006634">
    <property type="entry name" value="TLC-dom"/>
</dbReference>
<comment type="caution">
    <text evidence="8">The sequence shown here is derived from an EMBL/GenBank/DDBJ whole genome shotgun (WGS) entry which is preliminary data.</text>
</comment>
<reference evidence="8" key="1">
    <citation type="submission" date="2022-07" db="EMBL/GenBank/DDBJ databases">
        <title>Genome analysis of Parmales, a sister group of diatoms, reveals the evolutionary specialization of diatoms from phago-mixotrophs to photoautotrophs.</title>
        <authorList>
            <person name="Ban H."/>
            <person name="Sato S."/>
            <person name="Yoshikawa S."/>
            <person name="Kazumasa Y."/>
            <person name="Nakamura Y."/>
            <person name="Ichinomiya M."/>
            <person name="Saitoh K."/>
            <person name="Sato N."/>
            <person name="Blanc-Mathieu R."/>
            <person name="Endo H."/>
            <person name="Kuwata A."/>
            <person name="Ogata H."/>
        </authorList>
    </citation>
    <scope>NUCLEOTIDE SEQUENCE</scope>
</reference>
<dbReference type="GO" id="GO:0046513">
    <property type="term" value="P:ceramide biosynthetic process"/>
    <property type="evidence" value="ECO:0007669"/>
    <property type="project" value="InterPro"/>
</dbReference>
<evidence type="ECO:0000259" key="7">
    <source>
        <dbReference type="PROSITE" id="PS50922"/>
    </source>
</evidence>
<protein>
    <recommendedName>
        <fullName evidence="7">TLC domain-containing protein</fullName>
    </recommendedName>
</protein>
<dbReference type="AlphaFoldDB" id="A0A9W7DS97"/>
<dbReference type="Pfam" id="PF03798">
    <property type="entry name" value="TRAM_LAG1_CLN8"/>
    <property type="match status" value="1"/>
</dbReference>